<proteinExistence type="predicted"/>
<accession>A0A0F9T433</accession>
<dbReference type="AlphaFoldDB" id="A0A0F9T433"/>
<comment type="caution">
    <text evidence="1">The sequence shown here is derived from an EMBL/GenBank/DDBJ whole genome shotgun (WGS) entry which is preliminary data.</text>
</comment>
<gene>
    <name evidence="1" type="ORF">LCGC14_0395190</name>
</gene>
<protein>
    <submittedName>
        <fullName evidence="1">Uncharacterized protein</fullName>
    </submittedName>
</protein>
<evidence type="ECO:0000313" key="1">
    <source>
        <dbReference type="EMBL" id="KKN73954.1"/>
    </source>
</evidence>
<name>A0A0F9T433_9ZZZZ</name>
<sequence length="348" mass="36911">MSSNGGGSVSGAISHQATLLAFVEEMLNDKTADSLDNSIVDLVNAAHTTNPYDAVTSFNPNTALTLIADSPLTRMNEQYAAAKTLVDGIVEETDWASYVVAAVAKFTSYEDIDFLDNLDTAIAGLLVSVESALSSSSITSMVTAFENNKKTRFLRDVGLWSGGMADINAVHTSSFIIGLALQQIEFSNSVDQYERELKGNIYMKLVTSGIDAHVKAHVVQLNNKDNLITQAPSLMASLNQLKTQLVTDLAKIKVDVERMTIIAKKEQEDRQVAIDVDEALWDMEAMLYAGNILSSITGSTTGRQIPQTPSTAQSVLGGALTGASIGSKFGVPGVIAGATAGAVLGWAL</sequence>
<reference evidence="1" key="1">
    <citation type="journal article" date="2015" name="Nature">
        <title>Complex archaea that bridge the gap between prokaryotes and eukaryotes.</title>
        <authorList>
            <person name="Spang A."/>
            <person name="Saw J.H."/>
            <person name="Jorgensen S.L."/>
            <person name="Zaremba-Niedzwiedzka K."/>
            <person name="Martijn J."/>
            <person name="Lind A.E."/>
            <person name="van Eijk R."/>
            <person name="Schleper C."/>
            <person name="Guy L."/>
            <person name="Ettema T.J."/>
        </authorList>
    </citation>
    <scope>NUCLEOTIDE SEQUENCE</scope>
</reference>
<dbReference type="EMBL" id="LAZR01000334">
    <property type="protein sequence ID" value="KKN73954.1"/>
    <property type="molecule type" value="Genomic_DNA"/>
</dbReference>
<organism evidence="1">
    <name type="scientific">marine sediment metagenome</name>
    <dbReference type="NCBI Taxonomy" id="412755"/>
    <lineage>
        <taxon>unclassified sequences</taxon>
        <taxon>metagenomes</taxon>
        <taxon>ecological metagenomes</taxon>
    </lineage>
</organism>